<dbReference type="EMBL" id="SRPO01000268">
    <property type="protein sequence ID" value="KAG5935162.1"/>
    <property type="molecule type" value="Genomic_DNA"/>
</dbReference>
<organism evidence="2 3">
    <name type="scientific">Claviceps pazoutovae</name>
    <dbReference type="NCBI Taxonomy" id="1649127"/>
    <lineage>
        <taxon>Eukaryota</taxon>
        <taxon>Fungi</taxon>
        <taxon>Dikarya</taxon>
        <taxon>Ascomycota</taxon>
        <taxon>Pezizomycotina</taxon>
        <taxon>Sordariomycetes</taxon>
        <taxon>Hypocreomycetidae</taxon>
        <taxon>Hypocreales</taxon>
        <taxon>Clavicipitaceae</taxon>
        <taxon>Claviceps</taxon>
    </lineage>
</organism>
<accession>A0A9P7MA02</accession>
<protein>
    <submittedName>
        <fullName evidence="2">Uncharacterized protein</fullName>
    </submittedName>
</protein>
<feature type="region of interest" description="Disordered" evidence="1">
    <location>
        <begin position="1"/>
        <end position="27"/>
    </location>
</feature>
<reference evidence="2 3" key="1">
    <citation type="journal article" date="2020" name="bioRxiv">
        <title>Whole genome comparisons of ergot fungi reveals the divergence and evolution of species within the genus Claviceps are the result of varying mechanisms driving genome evolution and host range expansion.</title>
        <authorList>
            <person name="Wyka S.A."/>
            <person name="Mondo S.J."/>
            <person name="Liu M."/>
            <person name="Dettman J."/>
            <person name="Nalam V."/>
            <person name="Broders K.D."/>
        </authorList>
    </citation>
    <scope>NUCLEOTIDE SEQUENCE [LARGE SCALE GENOMIC DNA]</scope>
    <source>
        <strain evidence="2 3">CCC 1485</strain>
    </source>
</reference>
<evidence type="ECO:0000313" key="3">
    <source>
        <dbReference type="Proteomes" id="UP000706124"/>
    </source>
</evidence>
<comment type="caution">
    <text evidence="2">The sequence shown here is derived from an EMBL/GenBank/DDBJ whole genome shotgun (WGS) entry which is preliminary data.</text>
</comment>
<feature type="compositionally biased region" description="Basic and acidic residues" evidence="1">
    <location>
        <begin position="1"/>
        <end position="21"/>
    </location>
</feature>
<gene>
    <name evidence="2" type="ORF">E4U60_003311</name>
</gene>
<evidence type="ECO:0000313" key="2">
    <source>
        <dbReference type="EMBL" id="KAG5935162.1"/>
    </source>
</evidence>
<dbReference type="Proteomes" id="UP000706124">
    <property type="component" value="Unassembled WGS sequence"/>
</dbReference>
<dbReference type="AlphaFoldDB" id="A0A9P7MA02"/>
<evidence type="ECO:0000256" key="1">
    <source>
        <dbReference type="SAM" id="MobiDB-lite"/>
    </source>
</evidence>
<keyword evidence="3" id="KW-1185">Reference proteome</keyword>
<sequence length="481" mass="52981">MNDEHDPIQQRPIHVEDDKDAQPSTNDIHFVGRDTCGKCLRPLRFESMMTIPNIIFDSENTLRIEQRVHRSDQQCGRQLHVFGRLDICSSGESSNRGRVEIKITSGDKKLTAATKIHFDDHFVDISTPFLADWWDTNGPKPCVKLLITVYMPCDAQIDILELKVDSLDVSVMEGLKLKVADKMSITTFSGSVRVPLLSRTGRTSDTRVESREMLVQTYSGAIEGGLSLHDLLKIKSGSGSVFIELGLVSADPASATTAKLAVETDFGNIRITTPFIFYYRQSKRGYKNKPPFRDYVVDLETTSGKIEADVVVASRATIRSRAGDVLLRLVPVPFSARGNGKTTVVTDVDYGKTRIFLLESSHSGAPCADKASSTMDLEATNTSSNSGLAGLHSAHRSISGDIKVDVPDDWSGELITDTHTGDITAYGKHITITRSSQGEPRMMEGLRGSRDSSVRMKSLWGSLELFVGQPQVLSREKTIRA</sequence>
<name>A0A9P7MA02_9HYPO</name>
<proteinExistence type="predicted"/>
<dbReference type="OrthoDB" id="3539644at2759"/>